<name>A0AAW0WZT9_CHEQU</name>
<dbReference type="InterPro" id="IPR043502">
    <property type="entry name" value="DNA/RNA_pol_sf"/>
</dbReference>
<dbReference type="GO" id="GO:0071897">
    <property type="term" value="P:DNA biosynthetic process"/>
    <property type="evidence" value="ECO:0007669"/>
    <property type="project" value="UniProtKB-ARBA"/>
</dbReference>
<dbReference type="SUPFAM" id="SSF56672">
    <property type="entry name" value="DNA/RNA polymerases"/>
    <property type="match status" value="1"/>
</dbReference>
<evidence type="ECO:0000313" key="3">
    <source>
        <dbReference type="Proteomes" id="UP001445076"/>
    </source>
</evidence>
<dbReference type="InterPro" id="IPR000477">
    <property type="entry name" value="RT_dom"/>
</dbReference>
<dbReference type="Gene3D" id="3.30.70.270">
    <property type="match status" value="1"/>
</dbReference>
<dbReference type="PANTHER" id="PTHR37984:SF5">
    <property type="entry name" value="PROTEIN NYNRIN-LIKE"/>
    <property type="match status" value="1"/>
</dbReference>
<dbReference type="InterPro" id="IPR050951">
    <property type="entry name" value="Retrovirus_Pol_polyprotein"/>
</dbReference>
<dbReference type="Pfam" id="PF00078">
    <property type="entry name" value="RVT_1"/>
    <property type="match status" value="1"/>
</dbReference>
<accession>A0AAW0WZT9</accession>
<evidence type="ECO:0000313" key="2">
    <source>
        <dbReference type="EMBL" id="KAK8737621.1"/>
    </source>
</evidence>
<evidence type="ECO:0000259" key="1">
    <source>
        <dbReference type="PROSITE" id="PS50878"/>
    </source>
</evidence>
<keyword evidence="3" id="KW-1185">Reference proteome</keyword>
<sequence length="111" mass="12528">MQEVIRGLKGVRCYIDDLVIFSDCWTEHVRQLRELFSRLTGAQLTVNLAKSVFGQIQVTFLGHVIGQGKVAPVNAKVEAIDNYPVPKTRKEVMRFVGMVTFSESSVQICQR</sequence>
<proteinExistence type="predicted"/>
<protein>
    <recommendedName>
        <fullName evidence="1">Reverse transcriptase domain-containing protein</fullName>
    </recommendedName>
</protein>
<comment type="caution">
    <text evidence="2">The sequence shown here is derived from an EMBL/GenBank/DDBJ whole genome shotgun (WGS) entry which is preliminary data.</text>
</comment>
<gene>
    <name evidence="2" type="ORF">OTU49_004559</name>
</gene>
<dbReference type="EMBL" id="JARKIK010000042">
    <property type="protein sequence ID" value="KAK8737621.1"/>
    <property type="molecule type" value="Genomic_DNA"/>
</dbReference>
<dbReference type="InterPro" id="IPR043128">
    <property type="entry name" value="Rev_trsase/Diguanyl_cyclase"/>
</dbReference>
<dbReference type="AlphaFoldDB" id="A0AAW0WZT9"/>
<feature type="domain" description="Reverse transcriptase" evidence="1">
    <location>
        <begin position="1"/>
        <end position="65"/>
    </location>
</feature>
<organism evidence="2 3">
    <name type="scientific">Cherax quadricarinatus</name>
    <name type="common">Australian red claw crayfish</name>
    <dbReference type="NCBI Taxonomy" id="27406"/>
    <lineage>
        <taxon>Eukaryota</taxon>
        <taxon>Metazoa</taxon>
        <taxon>Ecdysozoa</taxon>
        <taxon>Arthropoda</taxon>
        <taxon>Crustacea</taxon>
        <taxon>Multicrustacea</taxon>
        <taxon>Malacostraca</taxon>
        <taxon>Eumalacostraca</taxon>
        <taxon>Eucarida</taxon>
        <taxon>Decapoda</taxon>
        <taxon>Pleocyemata</taxon>
        <taxon>Astacidea</taxon>
        <taxon>Parastacoidea</taxon>
        <taxon>Parastacidae</taxon>
        <taxon>Cherax</taxon>
    </lineage>
</organism>
<dbReference type="Proteomes" id="UP001445076">
    <property type="component" value="Unassembled WGS sequence"/>
</dbReference>
<dbReference type="PANTHER" id="PTHR37984">
    <property type="entry name" value="PROTEIN CBG26694"/>
    <property type="match status" value="1"/>
</dbReference>
<dbReference type="PROSITE" id="PS50878">
    <property type="entry name" value="RT_POL"/>
    <property type="match status" value="1"/>
</dbReference>
<reference evidence="2 3" key="1">
    <citation type="journal article" date="2024" name="BMC Genomics">
        <title>Genome assembly of redclaw crayfish (Cherax quadricarinatus) provides insights into its immune adaptation and hypoxia tolerance.</title>
        <authorList>
            <person name="Liu Z."/>
            <person name="Zheng J."/>
            <person name="Li H."/>
            <person name="Fang K."/>
            <person name="Wang S."/>
            <person name="He J."/>
            <person name="Zhou D."/>
            <person name="Weng S."/>
            <person name="Chi M."/>
            <person name="Gu Z."/>
            <person name="He J."/>
            <person name="Li F."/>
            <person name="Wang M."/>
        </authorList>
    </citation>
    <scope>NUCLEOTIDE SEQUENCE [LARGE SCALE GENOMIC DNA]</scope>
    <source>
        <strain evidence="2">ZL_2023a</strain>
    </source>
</reference>